<keyword evidence="4 11" id="KW-1133">Transmembrane helix</keyword>
<dbReference type="Gene3D" id="3.10.580.10">
    <property type="entry name" value="CBS-domain"/>
    <property type="match status" value="1"/>
</dbReference>
<feature type="transmembrane region" description="Helical" evidence="11">
    <location>
        <begin position="274"/>
        <end position="292"/>
    </location>
</feature>
<accession>A0A2W5H6Z7</accession>
<dbReference type="InterPro" id="IPR001807">
    <property type="entry name" value="ClC"/>
</dbReference>
<gene>
    <name evidence="13" type="ORF">DI598_03715</name>
</gene>
<keyword evidence="7" id="KW-0869">Chloride channel</keyword>
<proteinExistence type="predicted"/>
<feature type="transmembrane region" description="Helical" evidence="11">
    <location>
        <begin position="413"/>
        <end position="431"/>
    </location>
</feature>
<dbReference type="Pfam" id="PF00571">
    <property type="entry name" value="CBS"/>
    <property type="match status" value="2"/>
</dbReference>
<dbReference type="SUPFAM" id="SSF54631">
    <property type="entry name" value="CBS-domain pair"/>
    <property type="match status" value="1"/>
</dbReference>
<keyword evidence="2" id="KW-0813">Transport</keyword>
<evidence type="ECO:0000256" key="3">
    <source>
        <dbReference type="ARBA" id="ARBA00022692"/>
    </source>
</evidence>
<comment type="caution">
    <text evidence="13">The sequence shown here is derived from an EMBL/GenBank/DDBJ whole genome shotgun (WGS) entry which is preliminary data.</text>
</comment>
<evidence type="ECO:0000256" key="8">
    <source>
        <dbReference type="ARBA" id="ARBA00023214"/>
    </source>
</evidence>
<evidence type="ECO:0000256" key="9">
    <source>
        <dbReference type="ARBA" id="ARBA00023303"/>
    </source>
</evidence>
<feature type="transmembrane region" description="Helical" evidence="11">
    <location>
        <begin position="109"/>
        <end position="128"/>
    </location>
</feature>
<evidence type="ECO:0000313" key="14">
    <source>
        <dbReference type="Proteomes" id="UP000249645"/>
    </source>
</evidence>
<dbReference type="PROSITE" id="PS51371">
    <property type="entry name" value="CBS"/>
    <property type="match status" value="1"/>
</dbReference>
<dbReference type="GO" id="GO:0034707">
    <property type="term" value="C:chloride channel complex"/>
    <property type="evidence" value="ECO:0007669"/>
    <property type="project" value="UniProtKB-KW"/>
</dbReference>
<dbReference type="InterPro" id="IPR014743">
    <property type="entry name" value="Cl-channel_core"/>
</dbReference>
<evidence type="ECO:0000256" key="10">
    <source>
        <dbReference type="PROSITE-ProRule" id="PRU00703"/>
    </source>
</evidence>
<feature type="transmembrane region" description="Helical" evidence="11">
    <location>
        <begin position="322"/>
        <end position="344"/>
    </location>
</feature>
<evidence type="ECO:0000256" key="2">
    <source>
        <dbReference type="ARBA" id="ARBA00022448"/>
    </source>
</evidence>
<feature type="transmembrane region" description="Helical" evidence="11">
    <location>
        <begin position="162"/>
        <end position="187"/>
    </location>
</feature>
<evidence type="ECO:0000256" key="5">
    <source>
        <dbReference type="ARBA" id="ARBA00023065"/>
    </source>
</evidence>
<keyword evidence="9" id="KW-0407">Ion channel</keyword>
<dbReference type="Pfam" id="PF00654">
    <property type="entry name" value="Voltage_CLC"/>
    <property type="match status" value="1"/>
</dbReference>
<keyword evidence="3 11" id="KW-0812">Transmembrane</keyword>
<dbReference type="PRINTS" id="PR00762">
    <property type="entry name" value="CLCHANNEL"/>
</dbReference>
<sequence length="596" mass="65679">MVLSKYFRSVRQLILFVKQKTNPKQFLLLMCILVSTVSALAAVLLKLMVFHIEKSFFDENPYSVFPGFKSLTPLIGIGVSSFLILKVYKKNFIKGNDAIIYSMIKKLSNLPFSAMYSPLITSSITVGLGGSAGLESPLVASGSAIGSNIGRIAFLNQKDKTLLIGCGAAAAISTAFSAPIAGVLFALEVLIIDLSLAALIPLLLAAIIGTLLSTILLGSEVLLSFDNLQPFDYSRLPYYLVIGILSGAASVYYTKTFLQMEERFAKIKSPIKKWLMGGLLLGALLFLFPPLFGDGYLFIKGITKNNQVVDLPFYMRYTNNQWLIFAFTCLLLLFKVFATGFTVLSGGNGGSFAPSLFIGALVGFIVAKVSELGFGQTDIPVANFIVAGMAGVLSGIFYAPLTAIFLSAELTNGYPLFVPLMIVSAVSYLFAKSFYPLSIELQKVQEKTKMHNFNRDHFLLSAMNLETFIDKDFPSFDENISIETISEKIRETTKMSYAILDSNKKYVGILTLNDLKNVLIGIDQNWREAPVKDIMQKLEPIVITNSLAVVLERFNNSELNEFPVVSEDGIWLGFVQEKHILELYRKEINLSVLSEL</sequence>
<evidence type="ECO:0000256" key="1">
    <source>
        <dbReference type="ARBA" id="ARBA00004141"/>
    </source>
</evidence>
<dbReference type="InterPro" id="IPR050368">
    <property type="entry name" value="ClC-type_chloride_channel"/>
</dbReference>
<feature type="transmembrane region" description="Helical" evidence="11">
    <location>
        <begin position="236"/>
        <end position="253"/>
    </location>
</feature>
<dbReference type="Proteomes" id="UP000249645">
    <property type="component" value="Unassembled WGS sequence"/>
</dbReference>
<feature type="transmembrane region" description="Helical" evidence="11">
    <location>
        <begin position="26"/>
        <end position="50"/>
    </location>
</feature>
<dbReference type="CDD" id="cd00400">
    <property type="entry name" value="Voltage_gated_ClC"/>
    <property type="match status" value="1"/>
</dbReference>
<dbReference type="Gene3D" id="1.10.3080.10">
    <property type="entry name" value="Clc chloride channel"/>
    <property type="match status" value="1"/>
</dbReference>
<keyword evidence="8" id="KW-0868">Chloride</keyword>
<keyword evidence="6 11" id="KW-0472">Membrane</keyword>
<keyword evidence="5" id="KW-0406">Ion transport</keyword>
<dbReference type="InterPro" id="IPR000644">
    <property type="entry name" value="CBS_dom"/>
</dbReference>
<evidence type="ECO:0000256" key="7">
    <source>
        <dbReference type="ARBA" id="ARBA00023173"/>
    </source>
</evidence>
<dbReference type="AlphaFoldDB" id="A0A2W5H6Z7"/>
<keyword evidence="10" id="KW-0129">CBS domain</keyword>
<evidence type="ECO:0000256" key="4">
    <source>
        <dbReference type="ARBA" id="ARBA00022989"/>
    </source>
</evidence>
<comment type="subcellular location">
    <subcellularLocation>
        <location evidence="1">Membrane</location>
        <topology evidence="1">Multi-pass membrane protein</topology>
    </subcellularLocation>
</comment>
<feature type="transmembrane region" description="Helical" evidence="11">
    <location>
        <begin position="194"/>
        <end position="216"/>
    </location>
</feature>
<dbReference type="InterPro" id="IPR046342">
    <property type="entry name" value="CBS_dom_sf"/>
</dbReference>
<reference evidence="13 14" key="1">
    <citation type="submission" date="2017-11" db="EMBL/GenBank/DDBJ databases">
        <title>Infants hospitalized years apart are colonized by the same room-sourced microbial strains.</title>
        <authorList>
            <person name="Brooks B."/>
            <person name="Olm M.R."/>
            <person name="Firek B.A."/>
            <person name="Baker R."/>
            <person name="Thomas B.C."/>
            <person name="Morowitz M.J."/>
            <person name="Banfield J.F."/>
        </authorList>
    </citation>
    <scope>NUCLEOTIDE SEQUENCE [LARGE SCALE GENOMIC DNA]</scope>
    <source>
        <strain evidence="13">S2_009_000_R2_76</strain>
    </source>
</reference>
<feature type="transmembrane region" description="Helical" evidence="11">
    <location>
        <begin position="70"/>
        <end position="88"/>
    </location>
</feature>
<dbReference type="PANTHER" id="PTHR43427">
    <property type="entry name" value="CHLORIDE CHANNEL PROTEIN CLC-E"/>
    <property type="match status" value="1"/>
</dbReference>
<feature type="transmembrane region" description="Helical" evidence="11">
    <location>
        <begin position="351"/>
        <end position="369"/>
    </location>
</feature>
<name>A0A2W5H6Z7_9SPHI</name>
<organism evidence="13 14">
    <name type="scientific">Pseudopedobacter saltans</name>
    <dbReference type="NCBI Taxonomy" id="151895"/>
    <lineage>
        <taxon>Bacteria</taxon>
        <taxon>Pseudomonadati</taxon>
        <taxon>Bacteroidota</taxon>
        <taxon>Sphingobacteriia</taxon>
        <taxon>Sphingobacteriales</taxon>
        <taxon>Sphingobacteriaceae</taxon>
        <taxon>Pseudopedobacter</taxon>
    </lineage>
</organism>
<dbReference type="EMBL" id="QFOI01000037">
    <property type="protein sequence ID" value="PZP51252.1"/>
    <property type="molecule type" value="Genomic_DNA"/>
</dbReference>
<feature type="domain" description="CBS" evidence="12">
    <location>
        <begin position="469"/>
        <end position="528"/>
    </location>
</feature>
<feature type="transmembrane region" description="Helical" evidence="11">
    <location>
        <begin position="381"/>
        <end position="406"/>
    </location>
</feature>
<evidence type="ECO:0000256" key="6">
    <source>
        <dbReference type="ARBA" id="ARBA00023136"/>
    </source>
</evidence>
<dbReference type="GO" id="GO:0005254">
    <property type="term" value="F:chloride channel activity"/>
    <property type="evidence" value="ECO:0007669"/>
    <property type="project" value="UniProtKB-KW"/>
</dbReference>
<dbReference type="SUPFAM" id="SSF81340">
    <property type="entry name" value="Clc chloride channel"/>
    <property type="match status" value="1"/>
</dbReference>
<evidence type="ECO:0000256" key="11">
    <source>
        <dbReference type="SAM" id="Phobius"/>
    </source>
</evidence>
<dbReference type="SMART" id="SM00116">
    <property type="entry name" value="CBS"/>
    <property type="match status" value="1"/>
</dbReference>
<evidence type="ECO:0000313" key="13">
    <source>
        <dbReference type="EMBL" id="PZP51252.1"/>
    </source>
</evidence>
<protein>
    <recommendedName>
        <fullName evidence="12">CBS domain-containing protein</fullName>
    </recommendedName>
</protein>
<dbReference type="PANTHER" id="PTHR43427:SF6">
    <property type="entry name" value="CHLORIDE CHANNEL PROTEIN CLC-E"/>
    <property type="match status" value="1"/>
</dbReference>
<evidence type="ECO:0000259" key="12">
    <source>
        <dbReference type="PROSITE" id="PS51371"/>
    </source>
</evidence>